<dbReference type="AlphaFoldDB" id="A0A852R852"/>
<dbReference type="RefSeq" id="WP_179725536.1">
    <property type="nucleotide sequence ID" value="NZ_BAABEF010000001.1"/>
</dbReference>
<organism evidence="2 3">
    <name type="scientific">Nocardioides kongjuensis</name>
    <dbReference type="NCBI Taxonomy" id="349522"/>
    <lineage>
        <taxon>Bacteria</taxon>
        <taxon>Bacillati</taxon>
        <taxon>Actinomycetota</taxon>
        <taxon>Actinomycetes</taxon>
        <taxon>Propionibacteriales</taxon>
        <taxon>Nocardioidaceae</taxon>
        <taxon>Nocardioides</taxon>
    </lineage>
</organism>
<proteinExistence type="predicted"/>
<keyword evidence="1" id="KW-1133">Transmembrane helix</keyword>
<evidence type="ECO:0000313" key="3">
    <source>
        <dbReference type="Proteomes" id="UP000582231"/>
    </source>
</evidence>
<sequence>MRRDIAFRLAVGMLYGVAAYATFVISRGVEPFWAVLAVVIGMASGAGLIHWSALRVHERRYVPRSPEQ</sequence>
<name>A0A852R852_9ACTN</name>
<accession>A0A852R852</accession>
<feature type="transmembrane region" description="Helical" evidence="1">
    <location>
        <begin position="32"/>
        <end position="54"/>
    </location>
</feature>
<reference evidence="2 3" key="1">
    <citation type="submission" date="2020-07" db="EMBL/GenBank/DDBJ databases">
        <title>Sequencing the genomes of 1000 actinobacteria strains.</title>
        <authorList>
            <person name="Klenk H.-P."/>
        </authorList>
    </citation>
    <scope>NUCLEOTIDE SEQUENCE [LARGE SCALE GENOMIC DNA]</scope>
    <source>
        <strain evidence="2 3">DSM 19082</strain>
    </source>
</reference>
<keyword evidence="1" id="KW-0472">Membrane</keyword>
<protein>
    <submittedName>
        <fullName evidence="2">ABC-type branched-subunit amino acid transport system permease subunit</fullName>
    </submittedName>
</protein>
<keyword evidence="3" id="KW-1185">Reference proteome</keyword>
<gene>
    <name evidence="2" type="ORF">BJ958_000673</name>
</gene>
<evidence type="ECO:0000256" key="1">
    <source>
        <dbReference type="SAM" id="Phobius"/>
    </source>
</evidence>
<evidence type="ECO:0000313" key="2">
    <source>
        <dbReference type="EMBL" id="NYD29127.1"/>
    </source>
</evidence>
<dbReference type="Proteomes" id="UP000582231">
    <property type="component" value="Unassembled WGS sequence"/>
</dbReference>
<feature type="transmembrane region" description="Helical" evidence="1">
    <location>
        <begin position="7"/>
        <end position="26"/>
    </location>
</feature>
<comment type="caution">
    <text evidence="2">The sequence shown here is derived from an EMBL/GenBank/DDBJ whole genome shotgun (WGS) entry which is preliminary data.</text>
</comment>
<dbReference type="EMBL" id="JACCBF010000001">
    <property type="protein sequence ID" value="NYD29127.1"/>
    <property type="molecule type" value="Genomic_DNA"/>
</dbReference>
<keyword evidence="1" id="KW-0812">Transmembrane</keyword>